<feature type="transmembrane region" description="Helical" evidence="12">
    <location>
        <begin position="200"/>
        <end position="222"/>
    </location>
</feature>
<dbReference type="GO" id="GO:0051453">
    <property type="term" value="P:regulation of intracellular pH"/>
    <property type="evidence" value="ECO:0007669"/>
    <property type="project" value="TreeGrafter"/>
</dbReference>
<evidence type="ECO:0000256" key="2">
    <source>
        <dbReference type="ARBA" id="ARBA00007367"/>
    </source>
</evidence>
<keyword evidence="7 12" id="KW-1133">Transmembrane helix</keyword>
<dbReference type="PANTHER" id="PTHR10110">
    <property type="entry name" value="SODIUM/HYDROGEN EXCHANGER"/>
    <property type="match status" value="1"/>
</dbReference>
<evidence type="ECO:0000256" key="10">
    <source>
        <dbReference type="ARBA" id="ARBA00023136"/>
    </source>
</evidence>
<feature type="transmembrane region" description="Helical" evidence="12">
    <location>
        <begin position="129"/>
        <end position="154"/>
    </location>
</feature>
<keyword evidence="11" id="KW-0739">Sodium transport</keyword>
<dbReference type="RefSeq" id="WP_068997311.1">
    <property type="nucleotide sequence ID" value="NZ_MDTQ01000001.1"/>
</dbReference>
<feature type="transmembrane region" description="Helical" evidence="12">
    <location>
        <begin position="322"/>
        <end position="345"/>
    </location>
</feature>
<keyword evidence="4" id="KW-0050">Antiport</keyword>
<evidence type="ECO:0000313" key="14">
    <source>
        <dbReference type="EMBL" id="ODC02916.1"/>
    </source>
</evidence>
<name>A0A1E2V7U9_9GAMM</name>
<comment type="similarity">
    <text evidence="2">Belongs to the monovalent cation:proton antiporter 1 (CPA1) transporter (TC 2.A.36) family.</text>
</comment>
<feature type="transmembrane region" description="Helical" evidence="12">
    <location>
        <begin position="297"/>
        <end position="316"/>
    </location>
</feature>
<evidence type="ECO:0000256" key="4">
    <source>
        <dbReference type="ARBA" id="ARBA00022449"/>
    </source>
</evidence>
<dbReference type="GO" id="GO:0098719">
    <property type="term" value="P:sodium ion import across plasma membrane"/>
    <property type="evidence" value="ECO:0007669"/>
    <property type="project" value="TreeGrafter"/>
</dbReference>
<feature type="transmembrane region" description="Helical" evidence="12">
    <location>
        <begin position="175"/>
        <end position="194"/>
    </location>
</feature>
<feature type="domain" description="Cation/H+ exchanger transmembrane" evidence="13">
    <location>
        <begin position="54"/>
        <end position="418"/>
    </location>
</feature>
<gene>
    <name evidence="14" type="ORF">BFW38_04455</name>
</gene>
<comment type="caution">
    <text evidence="14">The sequence shown here is derived from an EMBL/GenBank/DDBJ whole genome shotgun (WGS) entry which is preliminary data.</text>
</comment>
<protein>
    <submittedName>
        <fullName evidence="14">Sodium:proton antiporter</fullName>
    </submittedName>
</protein>
<evidence type="ECO:0000256" key="5">
    <source>
        <dbReference type="ARBA" id="ARBA00022475"/>
    </source>
</evidence>
<keyword evidence="10 12" id="KW-0472">Membrane</keyword>
<accession>A0A1E2V7U9</accession>
<organism evidence="14 15">
    <name type="scientific">Terasakiispira papahanaumokuakeensis</name>
    <dbReference type="NCBI Taxonomy" id="197479"/>
    <lineage>
        <taxon>Bacteria</taxon>
        <taxon>Pseudomonadati</taxon>
        <taxon>Pseudomonadota</taxon>
        <taxon>Gammaproteobacteria</taxon>
        <taxon>Oceanospirillales</taxon>
        <taxon>Terasakiispira</taxon>
    </lineage>
</organism>
<feature type="transmembrane region" description="Helical" evidence="12">
    <location>
        <begin position="389"/>
        <end position="416"/>
    </location>
</feature>
<keyword evidence="6 12" id="KW-0812">Transmembrane</keyword>
<dbReference type="InterPro" id="IPR018422">
    <property type="entry name" value="Cation/H_exchanger_CPA1"/>
</dbReference>
<dbReference type="GO" id="GO:0015386">
    <property type="term" value="F:potassium:proton antiporter activity"/>
    <property type="evidence" value="ECO:0007669"/>
    <property type="project" value="TreeGrafter"/>
</dbReference>
<keyword evidence="15" id="KW-1185">Reference proteome</keyword>
<dbReference type="Gene3D" id="6.10.140.1330">
    <property type="match status" value="1"/>
</dbReference>
<dbReference type="InterPro" id="IPR006153">
    <property type="entry name" value="Cation/H_exchanger_TM"/>
</dbReference>
<dbReference type="STRING" id="197479.BFW38_04455"/>
<evidence type="ECO:0000256" key="3">
    <source>
        <dbReference type="ARBA" id="ARBA00022448"/>
    </source>
</evidence>
<evidence type="ECO:0000313" key="15">
    <source>
        <dbReference type="Proteomes" id="UP000094291"/>
    </source>
</evidence>
<evidence type="ECO:0000256" key="8">
    <source>
        <dbReference type="ARBA" id="ARBA00023053"/>
    </source>
</evidence>
<evidence type="ECO:0000256" key="6">
    <source>
        <dbReference type="ARBA" id="ARBA00022692"/>
    </source>
</evidence>
<feature type="transmembrane region" description="Helical" evidence="12">
    <location>
        <begin position="258"/>
        <end position="276"/>
    </location>
</feature>
<evidence type="ECO:0000259" key="13">
    <source>
        <dbReference type="Pfam" id="PF00999"/>
    </source>
</evidence>
<sequence>MHAWYLICFLSALAVFIAFTNQYILKLQTTIAITTGAVVISLLLIFVVGFADNDLANEISNTVASLNFNQLLLQGMLGFLLFAGALEIDLQALKKQRWEITILVLFSTLTSTFMVGGLTYYGLALVGWSVPFIYCLLFGALISPTDPIAVLAIIKQMNAPEGISVQVEGESLFNDGVGLVVFSTIFSVAFMGTAPTFSGVASLFLTDAVGGVLFGFLLAQVAHWLMRKSRGPGIRLLITMLIPTSGFALANILEVSGALAMVVSGIFIGNITMRHVTSSQREETERNLQAFWHATDAFLNGLLFLLIGLLLVTFPISITQVLLGFMAVPLVLLARWVSVSIPYIGFRRFREYDVNSVRILTWGGLRGGLALAMAASIPSNLEFVNGVDIHRLILIMTYIVVIFSIIVQGGTISPLLRKSVDAAEKRAKAASSSGQQPQ</sequence>
<reference evidence="14 15" key="1">
    <citation type="submission" date="2016-08" db="EMBL/GenBank/DDBJ databases">
        <authorList>
            <person name="Seilhamer J.J."/>
        </authorList>
    </citation>
    <scope>NUCLEOTIDE SEQUENCE [LARGE SCALE GENOMIC DNA]</scope>
    <source>
        <strain evidence="14 15">PH27A</strain>
    </source>
</reference>
<dbReference type="GO" id="GO:0015385">
    <property type="term" value="F:sodium:proton antiporter activity"/>
    <property type="evidence" value="ECO:0007669"/>
    <property type="project" value="InterPro"/>
</dbReference>
<feature type="transmembrane region" description="Helical" evidence="12">
    <location>
        <begin position="100"/>
        <end position="123"/>
    </location>
</feature>
<feature type="transmembrane region" description="Helical" evidence="12">
    <location>
        <begin position="6"/>
        <end position="24"/>
    </location>
</feature>
<keyword evidence="3" id="KW-0813">Transport</keyword>
<dbReference type="GO" id="GO:0005886">
    <property type="term" value="C:plasma membrane"/>
    <property type="evidence" value="ECO:0007669"/>
    <property type="project" value="UniProtKB-SubCell"/>
</dbReference>
<feature type="transmembrane region" description="Helical" evidence="12">
    <location>
        <begin position="71"/>
        <end position="88"/>
    </location>
</feature>
<dbReference type="EMBL" id="MDTQ01000001">
    <property type="protein sequence ID" value="ODC02916.1"/>
    <property type="molecule type" value="Genomic_DNA"/>
</dbReference>
<dbReference type="OrthoDB" id="9774146at2"/>
<evidence type="ECO:0000256" key="1">
    <source>
        <dbReference type="ARBA" id="ARBA00004651"/>
    </source>
</evidence>
<evidence type="ECO:0000256" key="7">
    <source>
        <dbReference type="ARBA" id="ARBA00022989"/>
    </source>
</evidence>
<evidence type="ECO:0000256" key="11">
    <source>
        <dbReference type="ARBA" id="ARBA00023201"/>
    </source>
</evidence>
<keyword evidence="5" id="KW-1003">Cell membrane</keyword>
<dbReference type="Proteomes" id="UP000094291">
    <property type="component" value="Unassembled WGS sequence"/>
</dbReference>
<dbReference type="Pfam" id="PF00999">
    <property type="entry name" value="Na_H_Exchanger"/>
    <property type="match status" value="1"/>
</dbReference>
<comment type="subcellular location">
    <subcellularLocation>
        <location evidence="1">Cell membrane</location>
        <topology evidence="1">Multi-pass membrane protein</topology>
    </subcellularLocation>
</comment>
<proteinExistence type="inferred from homology"/>
<evidence type="ECO:0000256" key="12">
    <source>
        <dbReference type="SAM" id="Phobius"/>
    </source>
</evidence>
<feature type="transmembrane region" description="Helical" evidence="12">
    <location>
        <begin position="357"/>
        <end position="377"/>
    </location>
</feature>
<dbReference type="AlphaFoldDB" id="A0A1E2V7U9"/>
<keyword evidence="8" id="KW-0915">Sodium</keyword>
<dbReference type="PANTHER" id="PTHR10110:SF195">
    <property type="entry name" value="NA(+)_H(+) ANTIPORTER NHAS2"/>
    <property type="match status" value="1"/>
</dbReference>
<evidence type="ECO:0000256" key="9">
    <source>
        <dbReference type="ARBA" id="ARBA00023065"/>
    </source>
</evidence>
<keyword evidence="9" id="KW-0406">Ion transport</keyword>
<feature type="transmembrane region" description="Helical" evidence="12">
    <location>
        <begin position="31"/>
        <end position="51"/>
    </location>
</feature>